<evidence type="ECO:0000256" key="1">
    <source>
        <dbReference type="SAM" id="Phobius"/>
    </source>
</evidence>
<keyword evidence="1 2" id="KW-0812">Transmembrane</keyword>
<feature type="transmembrane region" description="Helical" evidence="1">
    <location>
        <begin position="143"/>
        <end position="162"/>
    </location>
</feature>
<organism evidence="2 3">
    <name type="scientific">Acrasis kona</name>
    <dbReference type="NCBI Taxonomy" id="1008807"/>
    <lineage>
        <taxon>Eukaryota</taxon>
        <taxon>Discoba</taxon>
        <taxon>Heterolobosea</taxon>
        <taxon>Tetramitia</taxon>
        <taxon>Eutetramitia</taxon>
        <taxon>Acrasidae</taxon>
        <taxon>Acrasis</taxon>
    </lineage>
</organism>
<keyword evidence="1" id="KW-1133">Transmembrane helix</keyword>
<gene>
    <name evidence="2" type="ORF">AKO1_002762</name>
</gene>
<feature type="transmembrane region" description="Helical" evidence="1">
    <location>
        <begin position="114"/>
        <end position="131"/>
    </location>
</feature>
<comment type="caution">
    <text evidence="2">The sequence shown here is derived from an EMBL/GenBank/DDBJ whole genome shotgun (WGS) entry which is preliminary data.</text>
</comment>
<keyword evidence="1" id="KW-0472">Membrane</keyword>
<protein>
    <submittedName>
        <fullName evidence="2">3 TM domain-containing transmembrane protein</fullName>
    </submittedName>
</protein>
<evidence type="ECO:0000313" key="3">
    <source>
        <dbReference type="Proteomes" id="UP001431209"/>
    </source>
</evidence>
<name>A0AAW2YL69_9EUKA</name>
<dbReference type="AlphaFoldDB" id="A0AAW2YL69"/>
<reference evidence="2 3" key="1">
    <citation type="submission" date="2024-03" db="EMBL/GenBank/DDBJ databases">
        <title>The Acrasis kona genome and developmental transcriptomes reveal deep origins of eukaryotic multicellular pathways.</title>
        <authorList>
            <person name="Sheikh S."/>
            <person name="Fu C.-J."/>
            <person name="Brown M.W."/>
            <person name="Baldauf S.L."/>
        </authorList>
    </citation>
    <scope>NUCLEOTIDE SEQUENCE [LARGE SCALE GENOMIC DNA]</scope>
    <source>
        <strain evidence="2 3">ATCC MYA-3509</strain>
    </source>
</reference>
<keyword evidence="3" id="KW-1185">Reference proteome</keyword>
<dbReference type="EMBL" id="JAOPGA020000092">
    <property type="protein sequence ID" value="KAL0476767.1"/>
    <property type="molecule type" value="Genomic_DNA"/>
</dbReference>
<evidence type="ECO:0000313" key="2">
    <source>
        <dbReference type="EMBL" id="KAL0476767.1"/>
    </source>
</evidence>
<feature type="transmembrane region" description="Helical" evidence="1">
    <location>
        <begin position="84"/>
        <end position="107"/>
    </location>
</feature>
<accession>A0AAW2YL69</accession>
<proteinExistence type="predicted"/>
<sequence>MVSILASTTILLIIIRVFVAIVIEPAFIFGWPLLLSECPQQCVGKQYPDLCVSNCNLRTKIGLDMKEYFEIDPVTARLDLPVQIAGFELLFITSPLMVITAIGLLAGASWAKKLGLVVSGSFIQLMAPAVYTWWHMSPNPAKVYLFNSADLALAVLLLIWSWTAKTTTTATVTTKATKVKK</sequence>
<dbReference type="Proteomes" id="UP001431209">
    <property type="component" value="Unassembled WGS sequence"/>
</dbReference>